<dbReference type="PANTHER" id="PTHR13191">
    <property type="entry name" value="RIBOSOMAL RNA PROCESSING PROTEIN 7-RELATED"/>
    <property type="match status" value="1"/>
</dbReference>
<feature type="compositionally biased region" description="Basic and acidic residues" evidence="3">
    <location>
        <begin position="237"/>
        <end position="272"/>
    </location>
</feature>
<accession>A0A7S2P3X6</accession>
<dbReference type="InterPro" id="IPR000504">
    <property type="entry name" value="RRM_dom"/>
</dbReference>
<protein>
    <recommendedName>
        <fullName evidence="4">RRM domain-containing protein</fullName>
    </recommendedName>
</protein>
<dbReference type="EMBL" id="HBGW01046496">
    <property type="protein sequence ID" value="CAD9574628.1"/>
    <property type="molecule type" value="Transcribed_RNA"/>
</dbReference>
<dbReference type="Gene3D" id="3.30.70.330">
    <property type="match status" value="1"/>
</dbReference>
<dbReference type="GO" id="GO:0034456">
    <property type="term" value="C:UTP-C complex"/>
    <property type="evidence" value="ECO:0007669"/>
    <property type="project" value="TreeGrafter"/>
</dbReference>
<dbReference type="InterPro" id="IPR040446">
    <property type="entry name" value="RRP7"/>
</dbReference>
<evidence type="ECO:0000313" key="5">
    <source>
        <dbReference type="EMBL" id="CAD9574628.1"/>
    </source>
</evidence>
<dbReference type="InterPro" id="IPR024326">
    <property type="entry name" value="RRP7_C"/>
</dbReference>
<dbReference type="AlphaFoldDB" id="A0A7S2P3X6"/>
<feature type="region of interest" description="Disordered" evidence="3">
    <location>
        <begin position="223"/>
        <end position="287"/>
    </location>
</feature>
<dbReference type="GO" id="GO:0003723">
    <property type="term" value="F:RNA binding"/>
    <property type="evidence" value="ECO:0007669"/>
    <property type="project" value="UniProtKB-UniRule"/>
</dbReference>
<feature type="domain" description="RRM" evidence="4">
    <location>
        <begin position="45"/>
        <end position="121"/>
    </location>
</feature>
<organism evidence="5">
    <name type="scientific">Zooxanthella nutricula</name>
    <dbReference type="NCBI Taxonomy" id="1333877"/>
    <lineage>
        <taxon>Eukaryota</taxon>
        <taxon>Sar</taxon>
        <taxon>Alveolata</taxon>
        <taxon>Dinophyceae</taxon>
        <taxon>Peridiniales</taxon>
        <taxon>Peridiniales incertae sedis</taxon>
        <taxon>Zooxanthella</taxon>
    </lineage>
</organism>
<dbReference type="SUPFAM" id="SSF54928">
    <property type="entry name" value="RNA-binding domain, RBD"/>
    <property type="match status" value="1"/>
</dbReference>
<evidence type="ECO:0000256" key="3">
    <source>
        <dbReference type="SAM" id="MobiDB-lite"/>
    </source>
</evidence>
<dbReference type="GO" id="GO:0000028">
    <property type="term" value="P:ribosomal small subunit assembly"/>
    <property type="evidence" value="ECO:0007669"/>
    <property type="project" value="TreeGrafter"/>
</dbReference>
<dbReference type="PROSITE" id="PS50102">
    <property type="entry name" value="RRM"/>
    <property type="match status" value="1"/>
</dbReference>
<evidence type="ECO:0000259" key="4">
    <source>
        <dbReference type="PROSITE" id="PS50102"/>
    </source>
</evidence>
<reference evidence="5" key="1">
    <citation type="submission" date="2021-01" db="EMBL/GenBank/DDBJ databases">
        <authorList>
            <person name="Corre E."/>
            <person name="Pelletier E."/>
            <person name="Niang G."/>
            <person name="Scheremetjew M."/>
            <person name="Finn R."/>
            <person name="Kale V."/>
            <person name="Holt S."/>
            <person name="Cochrane G."/>
            <person name="Meng A."/>
            <person name="Brown T."/>
            <person name="Cohen L."/>
        </authorList>
    </citation>
    <scope>NUCLEOTIDE SEQUENCE</scope>
    <source>
        <strain evidence="5">RCC3387</strain>
    </source>
</reference>
<evidence type="ECO:0000256" key="2">
    <source>
        <dbReference type="PROSITE-ProRule" id="PRU00176"/>
    </source>
</evidence>
<sequence length="287" mass="32429">MASGELVKGFRHLRVPVAPGSFITRSFLVKRHASRDAAEKEVADRTLFVTHLDNFTTEAQLSRCFSSAYGQVDKVELKSVEKRAPKAEQRADGVRLHVNFARVVFKDWSSLENAIQAADGRIATAAVLPLPTSALKSQLKAAKSLYRDAGELREEIDDWMASYDAREDDKRRLARESALVDEDGFQKVVSGITRSAEGFSIRSAKRPSLKAGAFSEPIAAAQGVASGTADKRKRKKKEIERPDFYKFQQREKRRDEIMDHRRRKAEDEEKVLRMRKTKRFKAEKSAS</sequence>
<gene>
    <name evidence="5" type="ORF">BRAN1462_LOCUS29582</name>
</gene>
<dbReference type="InterPro" id="IPR035979">
    <property type="entry name" value="RBD_domain_sf"/>
</dbReference>
<proteinExistence type="inferred from homology"/>
<dbReference type="InterPro" id="IPR012677">
    <property type="entry name" value="Nucleotide-bd_a/b_plait_sf"/>
</dbReference>
<name>A0A7S2P3X6_9DINO</name>
<keyword evidence="2" id="KW-0694">RNA-binding</keyword>
<dbReference type="Gene3D" id="6.10.250.1770">
    <property type="match status" value="1"/>
</dbReference>
<dbReference type="GO" id="GO:0032545">
    <property type="term" value="C:CURI complex"/>
    <property type="evidence" value="ECO:0007669"/>
    <property type="project" value="TreeGrafter"/>
</dbReference>
<dbReference type="GO" id="GO:0006364">
    <property type="term" value="P:rRNA processing"/>
    <property type="evidence" value="ECO:0007669"/>
    <property type="project" value="TreeGrafter"/>
</dbReference>
<comment type="similarity">
    <text evidence="1">Belongs to the RRP7 family.</text>
</comment>
<evidence type="ECO:0000256" key="1">
    <source>
        <dbReference type="ARBA" id="ARBA00006110"/>
    </source>
</evidence>
<dbReference type="Pfam" id="PF12923">
    <property type="entry name" value="RRP7"/>
    <property type="match status" value="1"/>
</dbReference>
<dbReference type="PANTHER" id="PTHR13191:SF0">
    <property type="entry name" value="RIBOSOMAL RNA-PROCESSING PROTEIN 7 HOMOLOG A-RELATED"/>
    <property type="match status" value="1"/>
</dbReference>